<sequence>MIRLAPFYNTIILWLQVQEALISLKDELKGAYYTLRTLDKQIRQQLLDDHFLFKEGRSGYDSSDEDDFDTMSFDFAMPNFYDTIIKLRETLSNYFLNMPDMNFKIPEGANTTSTVKIINGHVVTINETTYTSGDDISGTMFRIRTVDVKPQNGTELIGGGNTEQPSVRPEPESRETVEEFNNEISKNTETLTA</sequence>
<dbReference type="GO" id="GO:0003824">
    <property type="term" value="F:catalytic activity"/>
    <property type="evidence" value="ECO:0007669"/>
    <property type="project" value="InterPro"/>
</dbReference>
<dbReference type="Gene3D" id="3.30.590.10">
    <property type="entry name" value="Glutamine synthetase/guanido kinase, catalytic domain"/>
    <property type="match status" value="1"/>
</dbReference>
<evidence type="ECO:0000313" key="3">
    <source>
        <dbReference type="Proteomes" id="UP000075809"/>
    </source>
</evidence>
<protein>
    <submittedName>
        <fullName evidence="2">Icarapin-like protein</fullName>
    </submittedName>
</protein>
<dbReference type="SUPFAM" id="SSF55931">
    <property type="entry name" value="Glutamine synthetase/guanido kinase"/>
    <property type="match status" value="1"/>
</dbReference>
<dbReference type="EMBL" id="KQ982851">
    <property type="protein sequence ID" value="KYQ49871.1"/>
    <property type="molecule type" value="Genomic_DNA"/>
</dbReference>
<reference evidence="2 3" key="1">
    <citation type="submission" date="2015-09" db="EMBL/GenBank/DDBJ databases">
        <title>Trachymyrmex zeteki WGS genome.</title>
        <authorList>
            <person name="Nygaard S."/>
            <person name="Hu H."/>
            <person name="Boomsma J."/>
            <person name="Zhang G."/>
        </authorList>
    </citation>
    <scope>NUCLEOTIDE SEQUENCE [LARGE SCALE GENOMIC DNA]</scope>
    <source>
        <strain evidence="2">Tzet28-1</strain>
        <tissue evidence="2">Whole body</tissue>
    </source>
</reference>
<feature type="compositionally biased region" description="Polar residues" evidence="1">
    <location>
        <begin position="182"/>
        <end position="193"/>
    </location>
</feature>
<organism evidence="2 3">
    <name type="scientific">Mycetomoellerius zeteki</name>
    <dbReference type="NCBI Taxonomy" id="64791"/>
    <lineage>
        <taxon>Eukaryota</taxon>
        <taxon>Metazoa</taxon>
        <taxon>Ecdysozoa</taxon>
        <taxon>Arthropoda</taxon>
        <taxon>Hexapoda</taxon>
        <taxon>Insecta</taxon>
        <taxon>Pterygota</taxon>
        <taxon>Neoptera</taxon>
        <taxon>Endopterygota</taxon>
        <taxon>Hymenoptera</taxon>
        <taxon>Apocrita</taxon>
        <taxon>Aculeata</taxon>
        <taxon>Formicoidea</taxon>
        <taxon>Formicidae</taxon>
        <taxon>Myrmicinae</taxon>
        <taxon>Mycetomoellerius</taxon>
    </lineage>
</organism>
<name>A0A151WPY9_9HYME</name>
<dbReference type="Proteomes" id="UP000075809">
    <property type="component" value="Unassembled WGS sequence"/>
</dbReference>
<keyword evidence="3" id="KW-1185">Reference proteome</keyword>
<gene>
    <name evidence="2" type="ORF">ALC60_11046</name>
</gene>
<accession>A0A151WPY9</accession>
<evidence type="ECO:0000313" key="2">
    <source>
        <dbReference type="EMBL" id="KYQ49871.1"/>
    </source>
</evidence>
<proteinExistence type="predicted"/>
<feature type="region of interest" description="Disordered" evidence="1">
    <location>
        <begin position="151"/>
        <end position="193"/>
    </location>
</feature>
<dbReference type="InterPro" id="IPR014746">
    <property type="entry name" value="Gln_synth/guanido_kin_cat_dom"/>
</dbReference>
<evidence type="ECO:0000256" key="1">
    <source>
        <dbReference type="SAM" id="MobiDB-lite"/>
    </source>
</evidence>
<dbReference type="AlphaFoldDB" id="A0A151WPY9"/>